<accession>A0A1F4VKQ6</accession>
<dbReference type="InterPro" id="IPR022791">
    <property type="entry name" value="L-PG_synthase/AglD"/>
</dbReference>
<reference evidence="7 8" key="1">
    <citation type="journal article" date="2016" name="Nat. Commun.">
        <title>Thousands of microbial genomes shed light on interconnected biogeochemical processes in an aquifer system.</title>
        <authorList>
            <person name="Anantharaman K."/>
            <person name="Brown C.T."/>
            <person name="Hug L.A."/>
            <person name="Sharon I."/>
            <person name="Castelle C.J."/>
            <person name="Probst A.J."/>
            <person name="Thomas B.C."/>
            <person name="Singh A."/>
            <person name="Wilkins M.J."/>
            <person name="Karaoz U."/>
            <person name="Brodie E.L."/>
            <person name="Williams K.H."/>
            <person name="Hubbard S.S."/>
            <person name="Banfield J.F."/>
        </authorList>
    </citation>
    <scope>NUCLEOTIDE SEQUENCE [LARGE SCALE GENOMIC DNA]</scope>
</reference>
<dbReference type="Pfam" id="PF03706">
    <property type="entry name" value="LPG_synthase_TM"/>
    <property type="match status" value="1"/>
</dbReference>
<comment type="caution">
    <text evidence="7">The sequence shown here is derived from an EMBL/GenBank/DDBJ whole genome shotgun (WGS) entry which is preliminary data.</text>
</comment>
<evidence type="ECO:0000256" key="3">
    <source>
        <dbReference type="ARBA" id="ARBA00022692"/>
    </source>
</evidence>
<evidence type="ECO:0000313" key="7">
    <source>
        <dbReference type="EMBL" id="OGC57550.1"/>
    </source>
</evidence>
<name>A0A1F4VKQ6_UNCKA</name>
<dbReference type="EMBL" id="MEVN01000010">
    <property type="protein sequence ID" value="OGC57550.1"/>
    <property type="molecule type" value="Genomic_DNA"/>
</dbReference>
<dbReference type="AlphaFoldDB" id="A0A1F4VKQ6"/>
<keyword evidence="4 6" id="KW-1133">Transmembrane helix</keyword>
<evidence type="ECO:0000256" key="4">
    <source>
        <dbReference type="ARBA" id="ARBA00022989"/>
    </source>
</evidence>
<evidence type="ECO:0000256" key="2">
    <source>
        <dbReference type="ARBA" id="ARBA00022475"/>
    </source>
</evidence>
<dbReference type="STRING" id="1802630.A3H26_03245"/>
<dbReference type="Proteomes" id="UP000177763">
    <property type="component" value="Unassembled WGS sequence"/>
</dbReference>
<feature type="transmembrane region" description="Helical" evidence="6">
    <location>
        <begin position="122"/>
        <end position="143"/>
    </location>
</feature>
<keyword evidence="5 6" id="KW-0472">Membrane</keyword>
<feature type="transmembrane region" description="Helical" evidence="6">
    <location>
        <begin position="240"/>
        <end position="259"/>
    </location>
</feature>
<dbReference type="NCBIfam" id="TIGR00374">
    <property type="entry name" value="flippase-like domain"/>
    <property type="match status" value="1"/>
</dbReference>
<proteinExistence type="predicted"/>
<feature type="transmembrane region" description="Helical" evidence="6">
    <location>
        <begin position="207"/>
        <end position="228"/>
    </location>
</feature>
<dbReference type="PANTHER" id="PTHR40277">
    <property type="entry name" value="BLL5419 PROTEIN"/>
    <property type="match status" value="1"/>
</dbReference>
<evidence type="ECO:0008006" key="9">
    <source>
        <dbReference type="Google" id="ProtNLM"/>
    </source>
</evidence>
<sequence>MNKKTIIKIIVSTVLFVLIFRKINIGSLIDTLKMLNYWYIPLILLLFFLNYLISSIRWKSLLIFENAEKITVKYLTALYFIGAFFNNFMPTSIGGDVYKIYRLGKKINSNTNAFTATFMERFTGMIALVIISYLGLVKTFDFWLNIASKYVPTSKYLEIELKVLLYFGFWICAILFFSLLKILGKKVKKIREVQESLSLYRNRKKELVIAFVSSFIVQLMAILSQYFVFKALGVNLEFSYAFFIFPVIILASFFIPSLNGIGVQDALYIQFFSIVGVSSPIALSASIVYHLFRLFVSLVGGAVYAFGKTD</sequence>
<keyword evidence="2" id="KW-1003">Cell membrane</keyword>
<feature type="transmembrane region" description="Helical" evidence="6">
    <location>
        <begin position="6"/>
        <end position="23"/>
    </location>
</feature>
<evidence type="ECO:0000256" key="6">
    <source>
        <dbReference type="SAM" id="Phobius"/>
    </source>
</evidence>
<protein>
    <recommendedName>
        <fullName evidence="9">TIGR00374 family protein</fullName>
    </recommendedName>
</protein>
<feature type="transmembrane region" description="Helical" evidence="6">
    <location>
        <begin position="163"/>
        <end position="183"/>
    </location>
</feature>
<gene>
    <name evidence="7" type="ORF">A3H26_03245</name>
</gene>
<evidence type="ECO:0000256" key="5">
    <source>
        <dbReference type="ARBA" id="ARBA00023136"/>
    </source>
</evidence>
<dbReference type="PANTHER" id="PTHR40277:SF1">
    <property type="entry name" value="BLL5419 PROTEIN"/>
    <property type="match status" value="1"/>
</dbReference>
<dbReference type="GO" id="GO:0005886">
    <property type="term" value="C:plasma membrane"/>
    <property type="evidence" value="ECO:0007669"/>
    <property type="project" value="UniProtKB-SubCell"/>
</dbReference>
<organism evidence="7 8">
    <name type="scientific">candidate division WWE3 bacterium RIFCSPLOWO2_12_FULL_36_10</name>
    <dbReference type="NCBI Taxonomy" id="1802630"/>
    <lineage>
        <taxon>Bacteria</taxon>
        <taxon>Katanobacteria</taxon>
    </lineage>
</organism>
<comment type="subcellular location">
    <subcellularLocation>
        <location evidence="1">Cell membrane</location>
        <topology evidence="1">Multi-pass membrane protein</topology>
    </subcellularLocation>
</comment>
<evidence type="ECO:0000313" key="8">
    <source>
        <dbReference type="Proteomes" id="UP000177763"/>
    </source>
</evidence>
<feature type="transmembrane region" description="Helical" evidence="6">
    <location>
        <begin position="35"/>
        <end position="54"/>
    </location>
</feature>
<evidence type="ECO:0000256" key="1">
    <source>
        <dbReference type="ARBA" id="ARBA00004651"/>
    </source>
</evidence>
<keyword evidence="3 6" id="KW-0812">Transmembrane</keyword>